<feature type="region of interest" description="Disordered" evidence="1">
    <location>
        <begin position="364"/>
        <end position="398"/>
    </location>
</feature>
<sequence>MTSGFSLRSPAHTTPAPRMPQTIAPAIAHATSIPTNPSYTIAIALPQDIPYLTTIQWAALTSNPLIKTLYPHGPTPALTAFTRNSYTKALQFPSVRIIKATDTSRGEIVAFAKWIKYPEEIPEPLEGEGGRIQSVGQAGAGGWSKGNIPSEKPDDVDKRALGDWNGVITQMRRGIMKNRRHTCRAKPDPCNLECYFGSIAPALWVLDILHTHPSHQGRGAGAQLVKWGTDLADKEGLQCYLESSPTGYPLFKKCDFEDVTEMEIELNKYKIDGYGQYKYKHIVMIRPPNVPPKVPPKDLVIEKHPIGYWDFGLPTTAESSENDNDSSRDEGSGALSEKNRHYGIVGAVGGTSQEPFRPTSHFGILDTVSEGGEGVSRHTSHLMSGNAGEEPSRPVSLI</sequence>
<dbReference type="SUPFAM" id="SSF55729">
    <property type="entry name" value="Acyl-CoA N-acyltransferases (Nat)"/>
    <property type="match status" value="1"/>
</dbReference>
<dbReference type="EMBL" id="JACCJB010000008">
    <property type="protein sequence ID" value="KAF6225117.1"/>
    <property type="molecule type" value="Genomic_DNA"/>
</dbReference>
<dbReference type="InterPro" id="IPR016181">
    <property type="entry name" value="Acyl_CoA_acyltransferase"/>
</dbReference>
<dbReference type="InterPro" id="IPR052523">
    <property type="entry name" value="Trichothecene_AcTrans"/>
</dbReference>
<dbReference type="Gene3D" id="3.40.630.30">
    <property type="match status" value="1"/>
</dbReference>
<evidence type="ECO:0000256" key="1">
    <source>
        <dbReference type="SAM" id="MobiDB-lite"/>
    </source>
</evidence>
<dbReference type="InterPro" id="IPR000182">
    <property type="entry name" value="GNAT_dom"/>
</dbReference>
<comment type="caution">
    <text evidence="3">The sequence shown here is derived from an EMBL/GenBank/DDBJ whole genome shotgun (WGS) entry which is preliminary data.</text>
</comment>
<accession>A0A8H6CKM0</accession>
<gene>
    <name evidence="3" type="ORF">HO133_010313</name>
</gene>
<dbReference type="Proteomes" id="UP000593566">
    <property type="component" value="Unassembled WGS sequence"/>
</dbReference>
<dbReference type="GeneID" id="59338704"/>
<dbReference type="PANTHER" id="PTHR42791">
    <property type="entry name" value="GNAT FAMILY ACETYLTRANSFERASE"/>
    <property type="match status" value="1"/>
</dbReference>
<feature type="region of interest" description="Disordered" evidence="1">
    <location>
        <begin position="312"/>
        <end position="338"/>
    </location>
</feature>
<dbReference type="CDD" id="cd04301">
    <property type="entry name" value="NAT_SF"/>
    <property type="match status" value="1"/>
</dbReference>
<evidence type="ECO:0000313" key="4">
    <source>
        <dbReference type="Proteomes" id="UP000593566"/>
    </source>
</evidence>
<evidence type="ECO:0000259" key="2">
    <source>
        <dbReference type="Pfam" id="PF00583"/>
    </source>
</evidence>
<dbReference type="PANTHER" id="PTHR42791:SF2">
    <property type="entry name" value="N-ACETYLTRANSFERASE DOMAIN-CONTAINING PROTEIN"/>
    <property type="match status" value="1"/>
</dbReference>
<reference evidence="3 4" key="1">
    <citation type="journal article" date="2020" name="Genomics">
        <title>Complete, high-quality genomes from long-read metagenomic sequencing of two wolf lichen thalli reveals enigmatic genome architecture.</title>
        <authorList>
            <person name="McKenzie S.K."/>
            <person name="Walston R.F."/>
            <person name="Allen J.L."/>
        </authorList>
    </citation>
    <scope>NUCLEOTIDE SEQUENCE [LARGE SCALE GENOMIC DNA]</scope>
    <source>
        <strain evidence="3">WasteWater1</strain>
    </source>
</reference>
<protein>
    <recommendedName>
        <fullName evidence="2">N-acetyltransferase domain-containing protein</fullName>
    </recommendedName>
</protein>
<proteinExistence type="predicted"/>
<dbReference type="Pfam" id="PF00583">
    <property type="entry name" value="Acetyltransf_1"/>
    <property type="match status" value="1"/>
</dbReference>
<dbReference type="AlphaFoldDB" id="A0A8H6CKM0"/>
<organism evidence="3 4">
    <name type="scientific">Letharia lupina</name>
    <dbReference type="NCBI Taxonomy" id="560253"/>
    <lineage>
        <taxon>Eukaryota</taxon>
        <taxon>Fungi</taxon>
        <taxon>Dikarya</taxon>
        <taxon>Ascomycota</taxon>
        <taxon>Pezizomycotina</taxon>
        <taxon>Lecanoromycetes</taxon>
        <taxon>OSLEUM clade</taxon>
        <taxon>Lecanoromycetidae</taxon>
        <taxon>Lecanorales</taxon>
        <taxon>Lecanorineae</taxon>
        <taxon>Parmeliaceae</taxon>
        <taxon>Letharia</taxon>
    </lineage>
</organism>
<dbReference type="GO" id="GO:0016747">
    <property type="term" value="F:acyltransferase activity, transferring groups other than amino-acyl groups"/>
    <property type="evidence" value="ECO:0007669"/>
    <property type="project" value="InterPro"/>
</dbReference>
<dbReference type="RefSeq" id="XP_037153984.1">
    <property type="nucleotide sequence ID" value="XM_037301167.1"/>
</dbReference>
<feature type="region of interest" description="Disordered" evidence="1">
    <location>
        <begin position="137"/>
        <end position="156"/>
    </location>
</feature>
<name>A0A8H6CKM0_9LECA</name>
<keyword evidence="4" id="KW-1185">Reference proteome</keyword>
<evidence type="ECO:0000313" key="3">
    <source>
        <dbReference type="EMBL" id="KAF6225117.1"/>
    </source>
</evidence>
<feature type="domain" description="N-acetyltransferase" evidence="2">
    <location>
        <begin position="203"/>
        <end position="256"/>
    </location>
</feature>